<comment type="similarity">
    <text evidence="2">Belongs to the glutamate-gated ion channel (TC 1.A.10.1) family.</text>
</comment>
<evidence type="ECO:0000313" key="12">
    <source>
        <dbReference type="Proteomes" id="UP001378592"/>
    </source>
</evidence>
<feature type="transmembrane region" description="Helical" evidence="9">
    <location>
        <begin position="199"/>
        <end position="217"/>
    </location>
</feature>
<dbReference type="GO" id="GO:0050906">
    <property type="term" value="P:detection of stimulus involved in sensory perception"/>
    <property type="evidence" value="ECO:0007669"/>
    <property type="project" value="UniProtKB-ARBA"/>
</dbReference>
<evidence type="ECO:0000256" key="8">
    <source>
        <dbReference type="ARBA" id="ARBA00023180"/>
    </source>
</evidence>
<comment type="caution">
    <text evidence="11">The sequence shown here is derived from an EMBL/GenBank/DDBJ whole genome shotgun (WGS) entry which is preliminary data.</text>
</comment>
<dbReference type="EMBL" id="JAZDUA010000002">
    <property type="protein sequence ID" value="KAK7874469.1"/>
    <property type="molecule type" value="Genomic_DNA"/>
</dbReference>
<evidence type="ECO:0000259" key="10">
    <source>
        <dbReference type="Pfam" id="PF00060"/>
    </source>
</evidence>
<evidence type="ECO:0000256" key="4">
    <source>
        <dbReference type="ARBA" id="ARBA00022692"/>
    </source>
</evidence>
<accession>A0AAN9ZK11</accession>
<dbReference type="Pfam" id="PF00060">
    <property type="entry name" value="Lig_chan"/>
    <property type="match status" value="1"/>
</dbReference>
<evidence type="ECO:0000313" key="11">
    <source>
        <dbReference type="EMBL" id="KAK7874469.1"/>
    </source>
</evidence>
<dbReference type="GO" id="GO:0015276">
    <property type="term" value="F:ligand-gated monoatomic ion channel activity"/>
    <property type="evidence" value="ECO:0007669"/>
    <property type="project" value="InterPro"/>
</dbReference>
<keyword evidence="6 9" id="KW-0472">Membrane</keyword>
<gene>
    <name evidence="11" type="ORF">R5R35_001558</name>
</gene>
<evidence type="ECO:0000256" key="5">
    <source>
        <dbReference type="ARBA" id="ARBA00022989"/>
    </source>
</evidence>
<dbReference type="PANTHER" id="PTHR42643:SF24">
    <property type="entry name" value="IONOTROPIC RECEPTOR 60A"/>
    <property type="match status" value="1"/>
</dbReference>
<evidence type="ECO:0000256" key="6">
    <source>
        <dbReference type="ARBA" id="ARBA00023136"/>
    </source>
</evidence>
<feature type="transmembrane region" description="Helical" evidence="9">
    <location>
        <begin position="229"/>
        <end position="248"/>
    </location>
</feature>
<dbReference type="AlphaFoldDB" id="A0AAN9ZK11"/>
<dbReference type="PANTHER" id="PTHR42643">
    <property type="entry name" value="IONOTROPIC RECEPTOR 20A-RELATED"/>
    <property type="match status" value="1"/>
</dbReference>
<keyword evidence="8" id="KW-0325">Glycoprotein</keyword>
<evidence type="ECO:0000256" key="2">
    <source>
        <dbReference type="ARBA" id="ARBA00008685"/>
    </source>
</evidence>
<sequence length="466" mass="52460">MSSFQKFDIFPDKVAGHLGNCPLKITTKTFPPYVIGPRFSNHRSSNGLKDIYYDGIEPCFARFLAYKLGMQLRYRPAPKDDYPWADYQNGSWKGLLGDLQHNDYDLAMCAFFPTENRSRDFDQTFPTYYEEMMWVVPLAGEAAPMRALVAFFPLDLTLVALGAGAASAVVLRLAEVSSAHASPLRQPERVRSDVQRARALSVWMTYAWAALLGAGVSANTKRLLQRCVFGVWLMAGLIVASGFQSRIISALQQPRRRHQVSSTQDILAEGLRVEWSAGSEIFFDESKARDAAILDRHVEEDNVTRTLERVAASKDTATVATRAFATYSARQRALTTGRESPFFLFPAVGSAYNVVMYLPRGHPLLDRVDRVMRAASENGLRVKCMSDFMRENLMSSSIVHRERPMRMQQLKPAINVLLNGCAIATGVFVLEVIVRKWECVVKNLRILSRPYSYEIDSSRRDDFLPA</sequence>
<keyword evidence="12" id="KW-1185">Reference proteome</keyword>
<reference evidence="11 12" key="1">
    <citation type="submission" date="2024-03" db="EMBL/GenBank/DDBJ databases">
        <title>The genome assembly and annotation of the cricket Gryllus longicercus Weissman &amp; Gray.</title>
        <authorList>
            <person name="Szrajer S."/>
            <person name="Gray D."/>
            <person name="Ylla G."/>
        </authorList>
    </citation>
    <scope>NUCLEOTIDE SEQUENCE [LARGE SCALE GENOMIC DNA]</scope>
    <source>
        <strain evidence="11">DAG 2021-001</strain>
        <tissue evidence="11">Whole body minus gut</tissue>
    </source>
</reference>
<evidence type="ECO:0000256" key="3">
    <source>
        <dbReference type="ARBA" id="ARBA00022475"/>
    </source>
</evidence>
<dbReference type="SUPFAM" id="SSF53850">
    <property type="entry name" value="Periplasmic binding protein-like II"/>
    <property type="match status" value="1"/>
</dbReference>
<evidence type="ECO:0000256" key="7">
    <source>
        <dbReference type="ARBA" id="ARBA00023170"/>
    </source>
</evidence>
<dbReference type="GO" id="GO:0005886">
    <property type="term" value="C:plasma membrane"/>
    <property type="evidence" value="ECO:0007669"/>
    <property type="project" value="UniProtKB-SubCell"/>
</dbReference>
<proteinExistence type="inferred from homology"/>
<dbReference type="Proteomes" id="UP001378592">
    <property type="component" value="Unassembled WGS sequence"/>
</dbReference>
<dbReference type="Gene3D" id="3.40.190.10">
    <property type="entry name" value="Periplasmic binding protein-like II"/>
    <property type="match status" value="1"/>
</dbReference>
<keyword evidence="5 9" id="KW-1133">Transmembrane helix</keyword>
<evidence type="ECO:0000256" key="1">
    <source>
        <dbReference type="ARBA" id="ARBA00004651"/>
    </source>
</evidence>
<dbReference type="InterPro" id="IPR052192">
    <property type="entry name" value="Insect_Ionotropic_Sensory_Rcpt"/>
</dbReference>
<organism evidence="11 12">
    <name type="scientific">Gryllus longicercus</name>
    <dbReference type="NCBI Taxonomy" id="2509291"/>
    <lineage>
        <taxon>Eukaryota</taxon>
        <taxon>Metazoa</taxon>
        <taxon>Ecdysozoa</taxon>
        <taxon>Arthropoda</taxon>
        <taxon>Hexapoda</taxon>
        <taxon>Insecta</taxon>
        <taxon>Pterygota</taxon>
        <taxon>Neoptera</taxon>
        <taxon>Polyneoptera</taxon>
        <taxon>Orthoptera</taxon>
        <taxon>Ensifera</taxon>
        <taxon>Gryllidea</taxon>
        <taxon>Grylloidea</taxon>
        <taxon>Gryllidae</taxon>
        <taxon>Gryllinae</taxon>
        <taxon>Gryllus</taxon>
    </lineage>
</organism>
<protein>
    <recommendedName>
        <fullName evidence="10">Ionotropic glutamate receptor C-terminal domain-containing protein</fullName>
    </recommendedName>
</protein>
<keyword evidence="3" id="KW-1003">Cell membrane</keyword>
<dbReference type="InterPro" id="IPR001320">
    <property type="entry name" value="Iontro_rcpt_C"/>
</dbReference>
<name>A0AAN9ZK11_9ORTH</name>
<feature type="domain" description="Ionotropic glutamate receptor C-terminal" evidence="10">
    <location>
        <begin position="169"/>
        <end position="269"/>
    </location>
</feature>
<dbReference type="Gene3D" id="1.10.287.70">
    <property type="match status" value="1"/>
</dbReference>
<keyword evidence="4 9" id="KW-0812">Transmembrane</keyword>
<evidence type="ECO:0000256" key="9">
    <source>
        <dbReference type="SAM" id="Phobius"/>
    </source>
</evidence>
<feature type="transmembrane region" description="Helical" evidence="9">
    <location>
        <begin position="413"/>
        <end position="434"/>
    </location>
</feature>
<comment type="subcellular location">
    <subcellularLocation>
        <location evidence="1">Cell membrane</location>
        <topology evidence="1">Multi-pass membrane protein</topology>
    </subcellularLocation>
</comment>
<keyword evidence="7" id="KW-0675">Receptor</keyword>